<protein>
    <submittedName>
        <fullName evidence="1">Uncharacterized protein</fullName>
    </submittedName>
</protein>
<sequence length="75" mass="8694">MFVANRRPFQNLHAVGMQQRYSGCSERASRIPDKSGFSIRKYANRSGLQIPNDSKFDISMRKILNSNKFEARIKE</sequence>
<gene>
    <name evidence="1" type="ORF">C4F49_17410</name>
</gene>
<evidence type="ECO:0000313" key="1">
    <source>
        <dbReference type="EMBL" id="MBE8715453.1"/>
    </source>
</evidence>
<organism evidence="1 2">
    <name type="scientific">Sphingobacterium hungaricum</name>
    <dbReference type="NCBI Taxonomy" id="2082723"/>
    <lineage>
        <taxon>Bacteria</taxon>
        <taxon>Pseudomonadati</taxon>
        <taxon>Bacteroidota</taxon>
        <taxon>Sphingobacteriia</taxon>
        <taxon>Sphingobacteriales</taxon>
        <taxon>Sphingobacteriaceae</taxon>
        <taxon>Sphingobacterium</taxon>
    </lineage>
</organism>
<dbReference type="AlphaFoldDB" id="A0A928YTT5"/>
<proteinExistence type="predicted"/>
<name>A0A928YTT5_9SPHI</name>
<evidence type="ECO:0000313" key="2">
    <source>
        <dbReference type="Proteomes" id="UP000616201"/>
    </source>
</evidence>
<reference evidence="1" key="1">
    <citation type="submission" date="2018-02" db="EMBL/GenBank/DDBJ databases">
        <authorList>
            <person name="Vasarhelyi B.M."/>
            <person name="Deshmukh S."/>
            <person name="Balint B."/>
            <person name="Kukolya J."/>
        </authorList>
    </citation>
    <scope>NUCLEOTIDE SEQUENCE</scope>
    <source>
        <strain evidence="1">KB22</strain>
    </source>
</reference>
<dbReference type="EMBL" id="PRDK01000010">
    <property type="protein sequence ID" value="MBE8715453.1"/>
    <property type="molecule type" value="Genomic_DNA"/>
</dbReference>
<comment type="caution">
    <text evidence="1">The sequence shown here is derived from an EMBL/GenBank/DDBJ whole genome shotgun (WGS) entry which is preliminary data.</text>
</comment>
<dbReference type="Proteomes" id="UP000616201">
    <property type="component" value="Unassembled WGS sequence"/>
</dbReference>
<accession>A0A928YTT5</accession>
<keyword evidence="2" id="KW-1185">Reference proteome</keyword>